<name>A0ABN4A248_GEOTH</name>
<proteinExistence type="predicted"/>
<accession>A0ABN4A248</accession>
<evidence type="ECO:0008006" key="3">
    <source>
        <dbReference type="Google" id="ProtNLM"/>
    </source>
</evidence>
<reference evidence="1 2" key="1">
    <citation type="submission" date="2011-11" db="EMBL/GenBank/DDBJ databases">
        <title>Complete genome sequence of thermophilic Geobacillus thermoleovorans CCB_US3_UF5.</title>
        <authorList>
            <person name="Muhd Sakaff M.K.L."/>
            <person name="Abdul Rahman A.Y."/>
            <person name="Saito J.A."/>
            <person name="Hou S."/>
            <person name="Alam M."/>
        </authorList>
    </citation>
    <scope>NUCLEOTIDE SEQUENCE [LARGE SCALE GENOMIC DNA]</scope>
    <source>
        <strain evidence="1 2">CCB_US3_UF5</strain>
    </source>
</reference>
<protein>
    <recommendedName>
        <fullName evidence="3">Lipoprotein</fullName>
    </recommendedName>
</protein>
<dbReference type="Proteomes" id="UP000005636">
    <property type="component" value="Chromosome"/>
</dbReference>
<dbReference type="EMBL" id="CP003125">
    <property type="protein sequence ID" value="AEV20736.1"/>
    <property type="molecule type" value="Genomic_DNA"/>
</dbReference>
<evidence type="ECO:0000313" key="2">
    <source>
        <dbReference type="Proteomes" id="UP000005636"/>
    </source>
</evidence>
<sequence length="58" mass="6189">MARAFVRVSFFFACALASCRPARNGGGWRLSAGSGMLGPRGFCRREADGFQRFEGGAA</sequence>
<gene>
    <name evidence="1" type="ORF">GTCCBUS3UF5_34350</name>
</gene>
<keyword evidence="2" id="KW-1185">Reference proteome</keyword>
<evidence type="ECO:0000313" key="1">
    <source>
        <dbReference type="EMBL" id="AEV20736.1"/>
    </source>
</evidence>
<dbReference type="PROSITE" id="PS51257">
    <property type="entry name" value="PROKAR_LIPOPROTEIN"/>
    <property type="match status" value="1"/>
</dbReference>
<organism evidence="1 2">
    <name type="scientific">Geobacillus thermoleovorans CCB_US3_UF5</name>
    <dbReference type="NCBI Taxonomy" id="1111068"/>
    <lineage>
        <taxon>Bacteria</taxon>
        <taxon>Bacillati</taxon>
        <taxon>Bacillota</taxon>
        <taxon>Bacilli</taxon>
        <taxon>Bacillales</taxon>
        <taxon>Anoxybacillaceae</taxon>
        <taxon>Geobacillus</taxon>
        <taxon>Geobacillus thermoleovorans group</taxon>
    </lineage>
</organism>